<organism evidence="2 3">
    <name type="scientific">Reticulomyxa filosa</name>
    <dbReference type="NCBI Taxonomy" id="46433"/>
    <lineage>
        <taxon>Eukaryota</taxon>
        <taxon>Sar</taxon>
        <taxon>Rhizaria</taxon>
        <taxon>Retaria</taxon>
        <taxon>Foraminifera</taxon>
        <taxon>Monothalamids</taxon>
        <taxon>Reticulomyxidae</taxon>
        <taxon>Reticulomyxa</taxon>
    </lineage>
</organism>
<keyword evidence="3" id="KW-1185">Reference proteome</keyword>
<proteinExistence type="predicted"/>
<dbReference type="AlphaFoldDB" id="X6NS73"/>
<reference evidence="2 3" key="1">
    <citation type="journal article" date="2013" name="Curr. Biol.">
        <title>The Genome of the Foraminiferan Reticulomyxa filosa.</title>
        <authorList>
            <person name="Glockner G."/>
            <person name="Hulsmann N."/>
            <person name="Schleicher M."/>
            <person name="Noegel A.A."/>
            <person name="Eichinger L."/>
            <person name="Gallinger C."/>
            <person name="Pawlowski J."/>
            <person name="Sierra R."/>
            <person name="Euteneuer U."/>
            <person name="Pillet L."/>
            <person name="Moustafa A."/>
            <person name="Platzer M."/>
            <person name="Groth M."/>
            <person name="Szafranski K."/>
            <person name="Schliwa M."/>
        </authorList>
    </citation>
    <scope>NUCLEOTIDE SEQUENCE [LARGE SCALE GENOMIC DNA]</scope>
</reference>
<evidence type="ECO:0000256" key="1">
    <source>
        <dbReference type="SAM" id="MobiDB-lite"/>
    </source>
</evidence>
<feature type="region of interest" description="Disordered" evidence="1">
    <location>
        <begin position="110"/>
        <end position="145"/>
    </location>
</feature>
<protein>
    <submittedName>
        <fullName evidence="2">Uncharacterized protein</fullName>
    </submittedName>
</protein>
<evidence type="ECO:0000313" key="3">
    <source>
        <dbReference type="Proteomes" id="UP000023152"/>
    </source>
</evidence>
<sequence length="164" mass="19576">MLTASFSMMFHLHSQVKIKLFVKHQTLSLRSNKQSRTKHTENFKNLNTHKTPKKQLNTFLYSLQLFGKEKKKTKNKNKSTNSQKRRTTHNQYYFLTLFLLHLSQQRTNVTPKNYKENNNPKSKQILADQTPSVNPNPIKEKQQEKPPSQMFITLFYFVLYCLFY</sequence>
<feature type="compositionally biased region" description="Polar residues" evidence="1">
    <location>
        <begin position="110"/>
        <end position="135"/>
    </location>
</feature>
<dbReference type="Proteomes" id="UP000023152">
    <property type="component" value="Unassembled WGS sequence"/>
</dbReference>
<accession>X6NS73</accession>
<name>X6NS73_RETFI</name>
<comment type="caution">
    <text evidence="2">The sequence shown here is derived from an EMBL/GenBank/DDBJ whole genome shotgun (WGS) entry which is preliminary data.</text>
</comment>
<evidence type="ECO:0000313" key="2">
    <source>
        <dbReference type="EMBL" id="ETO28192.1"/>
    </source>
</evidence>
<dbReference type="EMBL" id="ASPP01006806">
    <property type="protein sequence ID" value="ETO28192.1"/>
    <property type="molecule type" value="Genomic_DNA"/>
</dbReference>
<gene>
    <name evidence="2" type="ORF">RFI_08938</name>
</gene>